<feature type="domain" description="DUF305" evidence="2">
    <location>
        <begin position="30"/>
        <end position="134"/>
    </location>
</feature>
<dbReference type="PANTHER" id="PTHR36933">
    <property type="entry name" value="SLL0788 PROTEIN"/>
    <property type="match status" value="1"/>
</dbReference>
<dbReference type="InterPro" id="IPR005183">
    <property type="entry name" value="DUF305_CopM-like"/>
</dbReference>
<dbReference type="InterPro" id="IPR012347">
    <property type="entry name" value="Ferritin-like"/>
</dbReference>
<keyword evidence="1" id="KW-0812">Transmembrane</keyword>
<keyword evidence="1" id="KW-0472">Membrane</keyword>
<name>A0A1F7GF16_9BACT</name>
<dbReference type="PANTHER" id="PTHR36933:SF1">
    <property type="entry name" value="SLL0788 PROTEIN"/>
    <property type="match status" value="1"/>
</dbReference>
<feature type="transmembrane region" description="Helical" evidence="1">
    <location>
        <begin position="6"/>
        <end position="27"/>
    </location>
</feature>
<gene>
    <name evidence="3" type="ORF">A2774_05575</name>
</gene>
<sequence>MEPKIQNLIIGLLIGVLATLLIANYSVNNQNYNMMRMMGMGRGVQQMMGDEDDNNMSMMHGEDMGMDEMVEELQELSGDEFDRRFIELMIEHHEGAIGMAELISDSTQRPELIKMGEDIISVQSAEIETMKTWLKDWFGQ</sequence>
<evidence type="ECO:0000313" key="3">
    <source>
        <dbReference type="EMBL" id="OGK17486.1"/>
    </source>
</evidence>
<organism evidence="3 4">
    <name type="scientific">Candidatus Roizmanbacteria bacterium RIFCSPHIGHO2_01_FULL_39_12c</name>
    <dbReference type="NCBI Taxonomy" id="1802031"/>
    <lineage>
        <taxon>Bacteria</taxon>
        <taxon>Candidatus Roizmaniibacteriota</taxon>
    </lineage>
</organism>
<dbReference type="Proteomes" id="UP000177208">
    <property type="component" value="Unassembled WGS sequence"/>
</dbReference>
<dbReference type="Pfam" id="PF03713">
    <property type="entry name" value="DUF305"/>
    <property type="match status" value="1"/>
</dbReference>
<accession>A0A1F7GF16</accession>
<dbReference type="Gene3D" id="1.20.1260.10">
    <property type="match status" value="1"/>
</dbReference>
<keyword evidence="1" id="KW-1133">Transmembrane helix</keyword>
<proteinExistence type="predicted"/>
<evidence type="ECO:0000259" key="2">
    <source>
        <dbReference type="Pfam" id="PF03713"/>
    </source>
</evidence>
<dbReference type="AlphaFoldDB" id="A0A1F7GF16"/>
<evidence type="ECO:0000256" key="1">
    <source>
        <dbReference type="SAM" id="Phobius"/>
    </source>
</evidence>
<protein>
    <recommendedName>
        <fullName evidence="2">DUF305 domain-containing protein</fullName>
    </recommendedName>
</protein>
<comment type="caution">
    <text evidence="3">The sequence shown here is derived from an EMBL/GenBank/DDBJ whole genome shotgun (WGS) entry which is preliminary data.</text>
</comment>
<evidence type="ECO:0000313" key="4">
    <source>
        <dbReference type="Proteomes" id="UP000177208"/>
    </source>
</evidence>
<dbReference type="EMBL" id="MFZG01000006">
    <property type="protein sequence ID" value="OGK17486.1"/>
    <property type="molecule type" value="Genomic_DNA"/>
</dbReference>
<reference evidence="3 4" key="1">
    <citation type="journal article" date="2016" name="Nat. Commun.">
        <title>Thousands of microbial genomes shed light on interconnected biogeochemical processes in an aquifer system.</title>
        <authorList>
            <person name="Anantharaman K."/>
            <person name="Brown C.T."/>
            <person name="Hug L.A."/>
            <person name="Sharon I."/>
            <person name="Castelle C.J."/>
            <person name="Probst A.J."/>
            <person name="Thomas B.C."/>
            <person name="Singh A."/>
            <person name="Wilkins M.J."/>
            <person name="Karaoz U."/>
            <person name="Brodie E.L."/>
            <person name="Williams K.H."/>
            <person name="Hubbard S.S."/>
            <person name="Banfield J.F."/>
        </authorList>
    </citation>
    <scope>NUCLEOTIDE SEQUENCE [LARGE SCALE GENOMIC DNA]</scope>
</reference>